<comment type="caution">
    <text evidence="2">The sequence shown here is derived from an EMBL/GenBank/DDBJ whole genome shotgun (WGS) entry which is preliminary data.</text>
</comment>
<evidence type="ECO:0000313" key="3">
    <source>
        <dbReference type="Proteomes" id="UP000600080"/>
    </source>
</evidence>
<sequence length="246" mass="26413">MTGEVCGRVGGAAPDKRGRAMHRPSVPKDLDHPERLWARAATLAVVAAGVDDGDEYSWSRHGLRCENDGGSYWWRLQLFEGGRALLCGQDSDGSYTHDGGRQIDFLAGGPEWLPWERLRQDAEGNLFGFVYWWQDGAWARAPYPAKMPDDGLAMAMNWAAPGEAAIDKLVEDLVARTETEVDPGAAVRAFLAAAAARTVGPADLAALLGAVCDEDAWYDVRPDAALAFAVRLGLTAGDRGGMPVAS</sequence>
<dbReference type="Proteomes" id="UP000600080">
    <property type="component" value="Unassembled WGS sequence"/>
</dbReference>
<keyword evidence="3" id="KW-1185">Reference proteome</keyword>
<gene>
    <name evidence="2" type="ORF">GCM10012285_53460</name>
</gene>
<protein>
    <submittedName>
        <fullName evidence="2">Uncharacterized protein</fullName>
    </submittedName>
</protein>
<evidence type="ECO:0000256" key="1">
    <source>
        <dbReference type="SAM" id="MobiDB-lite"/>
    </source>
</evidence>
<name>A0ABQ2JYV4_9ACTN</name>
<reference evidence="3" key="1">
    <citation type="journal article" date="2019" name="Int. J. Syst. Evol. Microbiol.">
        <title>The Global Catalogue of Microorganisms (GCM) 10K type strain sequencing project: providing services to taxonomists for standard genome sequencing and annotation.</title>
        <authorList>
            <consortium name="The Broad Institute Genomics Platform"/>
            <consortium name="The Broad Institute Genome Sequencing Center for Infectious Disease"/>
            <person name="Wu L."/>
            <person name="Ma J."/>
        </authorList>
    </citation>
    <scope>NUCLEOTIDE SEQUENCE [LARGE SCALE GENOMIC DNA]</scope>
    <source>
        <strain evidence="3">CGMCC 4.7323</strain>
    </source>
</reference>
<evidence type="ECO:0000313" key="2">
    <source>
        <dbReference type="EMBL" id="GGN57769.1"/>
    </source>
</evidence>
<feature type="region of interest" description="Disordered" evidence="1">
    <location>
        <begin position="1"/>
        <end position="27"/>
    </location>
</feature>
<proteinExistence type="predicted"/>
<dbReference type="EMBL" id="BMND01000029">
    <property type="protein sequence ID" value="GGN57769.1"/>
    <property type="molecule type" value="Genomic_DNA"/>
</dbReference>
<accession>A0ABQ2JYV4</accession>
<organism evidence="2 3">
    <name type="scientific">Streptomyces kronopolitis</name>
    <dbReference type="NCBI Taxonomy" id="1612435"/>
    <lineage>
        <taxon>Bacteria</taxon>
        <taxon>Bacillati</taxon>
        <taxon>Actinomycetota</taxon>
        <taxon>Actinomycetes</taxon>
        <taxon>Kitasatosporales</taxon>
        <taxon>Streptomycetaceae</taxon>
        <taxon>Streptomyces</taxon>
    </lineage>
</organism>